<proteinExistence type="predicted"/>
<dbReference type="SUPFAM" id="SSF54593">
    <property type="entry name" value="Glyoxalase/Bleomycin resistance protein/Dihydroxybiphenyl dioxygenase"/>
    <property type="match status" value="1"/>
</dbReference>
<name>A0A9Q8ZBX0_CURCL</name>
<dbReference type="InterPro" id="IPR037523">
    <property type="entry name" value="VOC_core"/>
</dbReference>
<dbReference type="PANTHER" id="PTHR35006:SF2">
    <property type="entry name" value="GLYOXALASE FAMILY PROTEIN (AFU_ORTHOLOGUE AFUA_5G14830)"/>
    <property type="match status" value="1"/>
</dbReference>
<keyword evidence="3" id="KW-1185">Reference proteome</keyword>
<accession>A0A9Q8ZBX0</accession>
<dbReference type="PROSITE" id="PS51819">
    <property type="entry name" value="VOC"/>
    <property type="match status" value="1"/>
</dbReference>
<reference evidence="2" key="1">
    <citation type="submission" date="2021-12" db="EMBL/GenBank/DDBJ databases">
        <title>Curvularia clavata genome.</title>
        <authorList>
            <person name="Cao Y."/>
        </authorList>
    </citation>
    <scope>NUCLEOTIDE SEQUENCE</scope>
    <source>
        <strain evidence="2">Yc1106</strain>
    </source>
</reference>
<dbReference type="EMBL" id="CP089278">
    <property type="protein sequence ID" value="USP79381.1"/>
    <property type="molecule type" value="Genomic_DNA"/>
</dbReference>
<dbReference type="Gene3D" id="3.10.180.10">
    <property type="entry name" value="2,3-Dihydroxybiphenyl 1,2-Dioxygenase, domain 1"/>
    <property type="match status" value="1"/>
</dbReference>
<dbReference type="InterPro" id="IPR004360">
    <property type="entry name" value="Glyas_Fos-R_dOase_dom"/>
</dbReference>
<gene>
    <name evidence="2" type="ORF">yc1106_06655</name>
</gene>
<dbReference type="CDD" id="cd07262">
    <property type="entry name" value="VOC_like"/>
    <property type="match status" value="1"/>
</dbReference>
<dbReference type="OrthoDB" id="10249419at2759"/>
<evidence type="ECO:0000313" key="2">
    <source>
        <dbReference type="EMBL" id="USP79381.1"/>
    </source>
</evidence>
<evidence type="ECO:0000313" key="3">
    <source>
        <dbReference type="Proteomes" id="UP001056012"/>
    </source>
</evidence>
<dbReference type="PANTHER" id="PTHR35006">
    <property type="entry name" value="GLYOXALASE FAMILY PROTEIN (AFU_ORTHOLOGUE AFUA_5G14830)"/>
    <property type="match status" value="1"/>
</dbReference>
<dbReference type="AlphaFoldDB" id="A0A9Q8ZBX0"/>
<evidence type="ECO:0000259" key="1">
    <source>
        <dbReference type="PROSITE" id="PS51819"/>
    </source>
</evidence>
<dbReference type="InterPro" id="IPR029068">
    <property type="entry name" value="Glyas_Bleomycin-R_OHBP_Dase"/>
</dbReference>
<sequence length="125" mass="13428">MPISHVMIKACASKHATVVDFYTQALQPLGYEKLKSFPNGITGFGKQSPDLWIAIDPQNSHSTIHFAFQAPNSAAVDAFFSAALVAGAKDNGPPGLRLGMDPKYYATFILDPVGNNIEVGCMVEE</sequence>
<dbReference type="VEuPathDB" id="FungiDB:yc1106_06655"/>
<organism evidence="2 3">
    <name type="scientific">Curvularia clavata</name>
    <dbReference type="NCBI Taxonomy" id="95742"/>
    <lineage>
        <taxon>Eukaryota</taxon>
        <taxon>Fungi</taxon>
        <taxon>Dikarya</taxon>
        <taxon>Ascomycota</taxon>
        <taxon>Pezizomycotina</taxon>
        <taxon>Dothideomycetes</taxon>
        <taxon>Pleosporomycetidae</taxon>
        <taxon>Pleosporales</taxon>
        <taxon>Pleosporineae</taxon>
        <taxon>Pleosporaceae</taxon>
        <taxon>Curvularia</taxon>
    </lineage>
</organism>
<feature type="domain" description="VOC" evidence="1">
    <location>
        <begin position="2"/>
        <end position="122"/>
    </location>
</feature>
<protein>
    <submittedName>
        <fullName evidence="2">Glyoxalase/bleomycin resistance protein/dioxygenase</fullName>
    </submittedName>
</protein>
<dbReference type="Proteomes" id="UP001056012">
    <property type="component" value="Chromosome 5"/>
</dbReference>
<dbReference type="Pfam" id="PF00903">
    <property type="entry name" value="Glyoxalase"/>
    <property type="match status" value="1"/>
</dbReference>